<accession>A0A495QYD8</accession>
<gene>
    <name evidence="2" type="ORF">BZB76_0665</name>
</gene>
<protein>
    <submittedName>
        <fullName evidence="2">Uncharacterized protein (TIGR03083 family)</fullName>
    </submittedName>
</protein>
<organism evidence="2 3">
    <name type="scientific">Actinomadura pelletieri DSM 43383</name>
    <dbReference type="NCBI Taxonomy" id="1120940"/>
    <lineage>
        <taxon>Bacteria</taxon>
        <taxon>Bacillati</taxon>
        <taxon>Actinomycetota</taxon>
        <taxon>Actinomycetes</taxon>
        <taxon>Streptosporangiales</taxon>
        <taxon>Thermomonosporaceae</taxon>
        <taxon>Actinomadura</taxon>
    </lineage>
</organism>
<dbReference type="OrthoDB" id="4321761at2"/>
<keyword evidence="3" id="KW-1185">Reference proteome</keyword>
<evidence type="ECO:0000313" key="2">
    <source>
        <dbReference type="EMBL" id="RKS79215.1"/>
    </source>
</evidence>
<dbReference type="EMBL" id="RBWU01000001">
    <property type="protein sequence ID" value="RKS79215.1"/>
    <property type="molecule type" value="Genomic_DNA"/>
</dbReference>
<dbReference type="Pfam" id="PF11716">
    <property type="entry name" value="MDMPI_N"/>
    <property type="match status" value="1"/>
</dbReference>
<evidence type="ECO:0000313" key="3">
    <source>
        <dbReference type="Proteomes" id="UP000274601"/>
    </source>
</evidence>
<evidence type="ECO:0000259" key="1">
    <source>
        <dbReference type="Pfam" id="PF11716"/>
    </source>
</evidence>
<sequence length="274" mass="30011">MTEPPLDLRARTLRAALSRRAPARPAPDFARPYAAMVSMLDALLTALPEADWTTIAVDEWDARDLVAHLTATDGLLVEAITGVESSAEDVPARTAEMVGRRLPLRDTRRVWRRQADELCDMLSDSDADRQVQMGGYGMRLSDHLFARAFETWIHTTDIGRSTGRPLPPPLAEHVHPLADFGARILPMALVLTGREHPDRTLRLILDGPGGGEWTVPLGKVAADVEPSVRVRMDVIEFCFLAGGRRDPETVRAETSGDRAVTRDVLASIPAFAGP</sequence>
<dbReference type="Proteomes" id="UP000274601">
    <property type="component" value="Unassembled WGS sequence"/>
</dbReference>
<dbReference type="GO" id="GO:0046872">
    <property type="term" value="F:metal ion binding"/>
    <property type="evidence" value="ECO:0007669"/>
    <property type="project" value="InterPro"/>
</dbReference>
<dbReference type="InterPro" id="IPR017517">
    <property type="entry name" value="Maleyloyr_isom"/>
</dbReference>
<dbReference type="SUPFAM" id="SSF109854">
    <property type="entry name" value="DinB/YfiT-like putative metalloenzymes"/>
    <property type="match status" value="1"/>
</dbReference>
<dbReference type="Gene3D" id="1.20.120.450">
    <property type="entry name" value="dinb family like domain"/>
    <property type="match status" value="1"/>
</dbReference>
<proteinExistence type="predicted"/>
<feature type="domain" description="Mycothiol-dependent maleylpyruvate isomerase metal-binding" evidence="1">
    <location>
        <begin position="37"/>
        <end position="158"/>
    </location>
</feature>
<dbReference type="NCBIfam" id="TIGR03083">
    <property type="entry name" value="maleylpyruvate isomerase family mycothiol-dependent enzyme"/>
    <property type="match status" value="1"/>
</dbReference>
<dbReference type="InterPro" id="IPR034660">
    <property type="entry name" value="DinB/YfiT-like"/>
</dbReference>
<name>A0A495QYD8_9ACTN</name>
<reference evidence="2 3" key="1">
    <citation type="submission" date="2018-10" db="EMBL/GenBank/DDBJ databases">
        <title>Genomic Encyclopedia of Archaeal and Bacterial Type Strains, Phase II (KMG-II): from individual species to whole genera.</title>
        <authorList>
            <person name="Goeker M."/>
        </authorList>
    </citation>
    <scope>NUCLEOTIDE SEQUENCE [LARGE SCALE GENOMIC DNA]</scope>
    <source>
        <strain evidence="2 3">DSM 43383</strain>
    </source>
</reference>
<comment type="caution">
    <text evidence="2">The sequence shown here is derived from an EMBL/GenBank/DDBJ whole genome shotgun (WGS) entry which is preliminary data.</text>
</comment>
<dbReference type="InterPro" id="IPR024344">
    <property type="entry name" value="MDMPI_metal-binding"/>
</dbReference>
<dbReference type="AlphaFoldDB" id="A0A495QYD8"/>
<dbReference type="RefSeq" id="WP_121432768.1">
    <property type="nucleotide sequence ID" value="NZ_RBWU01000001.1"/>
</dbReference>